<feature type="signal peptide" evidence="4">
    <location>
        <begin position="1"/>
        <end position="18"/>
    </location>
</feature>
<proteinExistence type="predicted"/>
<dbReference type="InterPro" id="IPR051012">
    <property type="entry name" value="CellSynth/LPSAsmb/PSIAsmb"/>
</dbReference>
<evidence type="ECO:0000256" key="2">
    <source>
        <dbReference type="ARBA" id="ARBA00022803"/>
    </source>
</evidence>
<dbReference type="EMBL" id="JMCB01000003">
    <property type="protein sequence ID" value="KFE69880.1"/>
    <property type="molecule type" value="Genomic_DNA"/>
</dbReference>
<accession>A0A085WQB7</accession>
<keyword evidence="2 3" id="KW-0802">TPR repeat</keyword>
<protein>
    <submittedName>
        <fullName evidence="5">Tetratricopeptide repeat protein</fullName>
    </submittedName>
</protein>
<dbReference type="PROSITE" id="PS50005">
    <property type="entry name" value="TPR"/>
    <property type="match status" value="4"/>
</dbReference>
<evidence type="ECO:0000313" key="5">
    <source>
        <dbReference type="EMBL" id="KFE69880.1"/>
    </source>
</evidence>
<dbReference type="STRING" id="394096.DB31_4922"/>
<dbReference type="PANTHER" id="PTHR45586">
    <property type="entry name" value="TPR REPEAT-CONTAINING PROTEIN PA4667"/>
    <property type="match status" value="1"/>
</dbReference>
<dbReference type="Pfam" id="PF14559">
    <property type="entry name" value="TPR_19"/>
    <property type="match status" value="2"/>
</dbReference>
<evidence type="ECO:0000256" key="3">
    <source>
        <dbReference type="PROSITE-ProRule" id="PRU00339"/>
    </source>
</evidence>
<keyword evidence="6" id="KW-1185">Reference proteome</keyword>
<dbReference type="AlphaFoldDB" id="A0A085WQB7"/>
<feature type="repeat" description="TPR" evidence="3">
    <location>
        <begin position="335"/>
        <end position="368"/>
    </location>
</feature>
<dbReference type="SUPFAM" id="SSF48452">
    <property type="entry name" value="TPR-like"/>
    <property type="match status" value="3"/>
</dbReference>
<dbReference type="Pfam" id="PF13432">
    <property type="entry name" value="TPR_16"/>
    <property type="match status" value="2"/>
</dbReference>
<sequence length="461" mass="50800">MKPLALRRASLLRCTTLAAVLSGTLLTGCQHSASMERVLTPREQARVYMEQNQPAKALALLEELHAKSPGDLDVARTLTEAQVKSGRTDAWIAELQRRNTQSERAVNHYMLGLAYFSRASDAGAPAVAAFERAIALAPNEAEFHYRLGIALLESEQYSAALGPLRRAAELAPARAAVRLPLAKALHRTGDSAGAVAALNAVVRAAPTPPEVTTARALMNQIADPFNSFPKAAEGKLEEGMRFLQELDVPQQAILAFEEILHDYPDLAVVHALLGLAYQRLDDAGRAVDEFKQAIELSPKDGKNYFYLGELYLSRQRAEAAREAFSKAVAFNPLLDEAWFRLGNLSLDKRDLKAAREAFQILTWLSPNAVPARGQLAVVYQLEGDFPAAERELRYVVEKDPENMEFALRLGLLFAEQSTRTRKPEDRKAAGAEAEKWLLKVLEEQPDNALASRALQQVKAQE</sequence>
<dbReference type="PANTHER" id="PTHR45586:SF1">
    <property type="entry name" value="LIPOPOLYSACCHARIDE ASSEMBLY PROTEIN B"/>
    <property type="match status" value="1"/>
</dbReference>
<keyword evidence="1" id="KW-0677">Repeat</keyword>
<reference evidence="5 6" key="1">
    <citation type="submission" date="2014-04" db="EMBL/GenBank/DDBJ databases">
        <title>Genome assembly of Hyalangium minutum DSM 14724.</title>
        <authorList>
            <person name="Sharma G."/>
            <person name="Subramanian S."/>
        </authorList>
    </citation>
    <scope>NUCLEOTIDE SEQUENCE [LARGE SCALE GENOMIC DNA]</scope>
    <source>
        <strain evidence="5 6">DSM 14724</strain>
    </source>
</reference>
<comment type="caution">
    <text evidence="5">The sequence shown here is derived from an EMBL/GenBank/DDBJ whole genome shotgun (WGS) entry which is preliminary data.</text>
</comment>
<evidence type="ECO:0000256" key="1">
    <source>
        <dbReference type="ARBA" id="ARBA00022737"/>
    </source>
</evidence>
<feature type="repeat" description="TPR" evidence="3">
    <location>
        <begin position="141"/>
        <end position="174"/>
    </location>
</feature>
<dbReference type="OrthoDB" id="9814042at2"/>
<evidence type="ECO:0000256" key="4">
    <source>
        <dbReference type="SAM" id="SignalP"/>
    </source>
</evidence>
<dbReference type="PATRIC" id="fig|394096.3.peg.1405"/>
<feature type="repeat" description="TPR" evidence="3">
    <location>
        <begin position="301"/>
        <end position="334"/>
    </location>
</feature>
<name>A0A085WQB7_9BACT</name>
<evidence type="ECO:0000313" key="6">
    <source>
        <dbReference type="Proteomes" id="UP000028725"/>
    </source>
</evidence>
<dbReference type="SMART" id="SM00028">
    <property type="entry name" value="TPR"/>
    <property type="match status" value="8"/>
</dbReference>
<feature type="repeat" description="TPR" evidence="3">
    <location>
        <begin position="267"/>
        <end position="300"/>
    </location>
</feature>
<dbReference type="Gene3D" id="1.25.40.10">
    <property type="entry name" value="Tetratricopeptide repeat domain"/>
    <property type="match status" value="3"/>
</dbReference>
<organism evidence="5 6">
    <name type="scientific">Hyalangium minutum</name>
    <dbReference type="NCBI Taxonomy" id="394096"/>
    <lineage>
        <taxon>Bacteria</taxon>
        <taxon>Pseudomonadati</taxon>
        <taxon>Myxococcota</taxon>
        <taxon>Myxococcia</taxon>
        <taxon>Myxococcales</taxon>
        <taxon>Cystobacterineae</taxon>
        <taxon>Archangiaceae</taxon>
        <taxon>Hyalangium</taxon>
    </lineage>
</organism>
<dbReference type="InterPro" id="IPR011990">
    <property type="entry name" value="TPR-like_helical_dom_sf"/>
</dbReference>
<gene>
    <name evidence="5" type="ORF">DB31_4922</name>
</gene>
<feature type="chain" id="PRO_5001800134" evidence="4">
    <location>
        <begin position="19"/>
        <end position="461"/>
    </location>
</feature>
<dbReference type="PROSITE" id="PS51257">
    <property type="entry name" value="PROKAR_LIPOPROTEIN"/>
    <property type="match status" value="1"/>
</dbReference>
<dbReference type="RefSeq" id="WP_044186083.1">
    <property type="nucleotide sequence ID" value="NZ_JMCB01000003.1"/>
</dbReference>
<dbReference type="InterPro" id="IPR019734">
    <property type="entry name" value="TPR_rpt"/>
</dbReference>
<dbReference type="Proteomes" id="UP000028725">
    <property type="component" value="Unassembled WGS sequence"/>
</dbReference>
<keyword evidence="4" id="KW-0732">Signal</keyword>